<evidence type="ECO:0000313" key="6">
    <source>
        <dbReference type="EMBL" id="PVY41004.1"/>
    </source>
</evidence>
<evidence type="ECO:0000256" key="2">
    <source>
        <dbReference type="ARBA" id="ARBA00023015"/>
    </source>
</evidence>
<dbReference type="InterPro" id="IPR036388">
    <property type="entry name" value="WH-like_DNA-bd_sf"/>
</dbReference>
<feature type="domain" description="HTH gntR-type" evidence="5">
    <location>
        <begin position="3"/>
        <end position="73"/>
    </location>
</feature>
<keyword evidence="3" id="KW-0238">DNA-binding</keyword>
<keyword evidence="4" id="KW-0804">Transcription</keyword>
<evidence type="ECO:0000259" key="5">
    <source>
        <dbReference type="PROSITE" id="PS50949"/>
    </source>
</evidence>
<dbReference type="PRINTS" id="PR00035">
    <property type="entry name" value="HTHGNTR"/>
</dbReference>
<dbReference type="InterPro" id="IPR046335">
    <property type="entry name" value="LacI/GalR-like_sensor"/>
</dbReference>
<evidence type="ECO:0000256" key="3">
    <source>
        <dbReference type="ARBA" id="ARBA00023125"/>
    </source>
</evidence>
<dbReference type="SUPFAM" id="SSF53822">
    <property type="entry name" value="Periplasmic binding protein-like I"/>
    <property type="match status" value="1"/>
</dbReference>
<dbReference type="InterPro" id="IPR028082">
    <property type="entry name" value="Peripla_BP_I"/>
</dbReference>
<evidence type="ECO:0000256" key="1">
    <source>
        <dbReference type="ARBA" id="ARBA00022491"/>
    </source>
</evidence>
<dbReference type="AlphaFoldDB" id="A0A2U1AX41"/>
<dbReference type="EMBL" id="QEKH01000015">
    <property type="protein sequence ID" value="PVY41004.1"/>
    <property type="molecule type" value="Genomic_DNA"/>
</dbReference>
<keyword evidence="1" id="KW-0678">Repressor</keyword>
<dbReference type="PROSITE" id="PS50949">
    <property type="entry name" value="HTH_GNTR"/>
    <property type="match status" value="1"/>
</dbReference>
<dbReference type="OrthoDB" id="5450856at2"/>
<evidence type="ECO:0000313" key="7">
    <source>
        <dbReference type="Proteomes" id="UP000245959"/>
    </source>
</evidence>
<dbReference type="CDD" id="cd07377">
    <property type="entry name" value="WHTH_GntR"/>
    <property type="match status" value="1"/>
</dbReference>
<dbReference type="PANTHER" id="PTHR30146:SF148">
    <property type="entry name" value="HTH-TYPE TRANSCRIPTIONAL REPRESSOR PURR-RELATED"/>
    <property type="match status" value="1"/>
</dbReference>
<dbReference type="GeneID" id="78295513"/>
<dbReference type="InterPro" id="IPR000524">
    <property type="entry name" value="Tscrpt_reg_HTH_GntR"/>
</dbReference>
<dbReference type="GO" id="GO:0000976">
    <property type="term" value="F:transcription cis-regulatory region binding"/>
    <property type="evidence" value="ECO:0007669"/>
    <property type="project" value="TreeGrafter"/>
</dbReference>
<dbReference type="Gene3D" id="1.10.10.10">
    <property type="entry name" value="Winged helix-like DNA-binding domain superfamily/Winged helix DNA-binding domain"/>
    <property type="match status" value="1"/>
</dbReference>
<gene>
    <name evidence="6" type="ORF">C8D82_11555</name>
</gene>
<comment type="caution">
    <text evidence="6">The sequence shown here is derived from an EMBL/GenBank/DDBJ whole genome shotgun (WGS) entry which is preliminary data.</text>
</comment>
<dbReference type="SUPFAM" id="SSF46785">
    <property type="entry name" value="Winged helix' DNA-binding domain"/>
    <property type="match status" value="1"/>
</dbReference>
<name>A0A2U1AX41_9BACT</name>
<dbReference type="Gene3D" id="3.40.50.2300">
    <property type="match status" value="2"/>
</dbReference>
<dbReference type="PANTHER" id="PTHR30146">
    <property type="entry name" value="LACI-RELATED TRANSCRIPTIONAL REPRESSOR"/>
    <property type="match status" value="1"/>
</dbReference>
<evidence type="ECO:0000256" key="4">
    <source>
        <dbReference type="ARBA" id="ARBA00023163"/>
    </source>
</evidence>
<proteinExistence type="predicted"/>
<keyword evidence="7" id="KW-1185">Reference proteome</keyword>
<dbReference type="CDD" id="cd06267">
    <property type="entry name" value="PBP1_LacI_sugar_binding-like"/>
    <property type="match status" value="1"/>
</dbReference>
<dbReference type="SMART" id="SM00345">
    <property type="entry name" value="HTH_GNTR"/>
    <property type="match status" value="1"/>
</dbReference>
<dbReference type="Pfam" id="PF13377">
    <property type="entry name" value="Peripla_BP_3"/>
    <property type="match status" value="1"/>
</dbReference>
<keyword evidence="2" id="KW-0805">Transcription regulation</keyword>
<dbReference type="GO" id="GO:0003700">
    <property type="term" value="F:DNA-binding transcription factor activity"/>
    <property type="evidence" value="ECO:0007669"/>
    <property type="project" value="InterPro"/>
</dbReference>
<accession>A0A2U1AX41</accession>
<dbReference type="RefSeq" id="WP_116884210.1">
    <property type="nucleotide sequence ID" value="NZ_CABMMC010000096.1"/>
</dbReference>
<protein>
    <submittedName>
        <fullName evidence="6">GntR family transcriptional regulator</fullName>
    </submittedName>
</protein>
<sequence>MKRTLPSTIGHKVKAGLLDRLRTLPVGSRLTPERRLAEEYQVSRSTMSKILTELVNEGYLARKVGSGTYVSPRNTEVLPSRLPSQNSGELLVAYPDFFSYEFWHTVHELEIAAMHANLHLVNLRLHPESDSETVLNLAENCRRLTGIVLLGGTPLGRPLLRELDKLGVPVVLLGKLENGGIYRNIHCVHSNHVQSGYLKVEALLRNGHRRIGVVLNEPPSPTIQETMRGMKEAVHSYKLRWHDLIISESSIRFWEDPMHGGYVLTHEVLKKSPDITGLVVDTMLGAIGALRALHECGRRCPEDVSVVTALSHAGLEEYCVPRLSSVMIAHENLVAAALDLIGGRLSAREIVIDGELVERESIRRL</sequence>
<dbReference type="InterPro" id="IPR036390">
    <property type="entry name" value="WH_DNA-bd_sf"/>
</dbReference>
<reference evidence="6 7" key="1">
    <citation type="submission" date="2018-04" db="EMBL/GenBank/DDBJ databases">
        <title>Genomic Encyclopedia of Type Strains, Phase IV (KMG-IV): sequencing the most valuable type-strain genomes for metagenomic binning, comparative biology and taxonomic classification.</title>
        <authorList>
            <person name="Goeker M."/>
        </authorList>
    </citation>
    <scope>NUCLEOTIDE SEQUENCE [LARGE SCALE GENOMIC DNA]</scope>
    <source>
        <strain evidence="6 7">DSM 14823</strain>
    </source>
</reference>
<dbReference type="Pfam" id="PF00392">
    <property type="entry name" value="GntR"/>
    <property type="match status" value="1"/>
</dbReference>
<dbReference type="Proteomes" id="UP000245959">
    <property type="component" value="Unassembled WGS sequence"/>
</dbReference>
<organism evidence="6 7">
    <name type="scientific">Victivallis vadensis</name>
    <dbReference type="NCBI Taxonomy" id="172901"/>
    <lineage>
        <taxon>Bacteria</taxon>
        <taxon>Pseudomonadati</taxon>
        <taxon>Lentisphaerota</taxon>
        <taxon>Lentisphaeria</taxon>
        <taxon>Victivallales</taxon>
        <taxon>Victivallaceae</taxon>
        <taxon>Victivallis</taxon>
    </lineage>
</organism>